<evidence type="ECO:0000256" key="6">
    <source>
        <dbReference type="ARBA" id="ARBA00023004"/>
    </source>
</evidence>
<dbReference type="Pfam" id="PF13715">
    <property type="entry name" value="CarbopepD_reg_2"/>
    <property type="match status" value="1"/>
</dbReference>
<dbReference type="InterPro" id="IPR039426">
    <property type="entry name" value="TonB-dep_rcpt-like"/>
</dbReference>
<dbReference type="Proteomes" id="UP000305751">
    <property type="component" value="Unassembled WGS sequence"/>
</dbReference>
<evidence type="ECO:0000256" key="2">
    <source>
        <dbReference type="ARBA" id="ARBA00022448"/>
    </source>
</evidence>
<comment type="caution">
    <text evidence="13">The sequence shown here is derived from an EMBL/GenBank/DDBJ whole genome shotgun (WGS) entry which is preliminary data.</text>
</comment>
<comment type="similarity">
    <text evidence="10 11">Belongs to the TonB-dependent receptor family.</text>
</comment>
<dbReference type="Gene3D" id="2.170.130.10">
    <property type="entry name" value="TonB-dependent receptor, plug domain"/>
    <property type="match status" value="1"/>
</dbReference>
<evidence type="ECO:0000256" key="3">
    <source>
        <dbReference type="ARBA" id="ARBA00022452"/>
    </source>
</evidence>
<dbReference type="InterPro" id="IPR011662">
    <property type="entry name" value="Secretin/TonB_short_N"/>
</dbReference>
<dbReference type="Gene3D" id="2.40.170.20">
    <property type="entry name" value="TonB-dependent receptor, beta-barrel domain"/>
    <property type="match status" value="1"/>
</dbReference>
<dbReference type="Gene3D" id="2.60.40.1120">
    <property type="entry name" value="Carboxypeptidase-like, regulatory domain"/>
    <property type="match status" value="1"/>
</dbReference>
<keyword evidence="6" id="KW-0408">Iron</keyword>
<proteinExistence type="inferred from homology"/>
<keyword evidence="4" id="KW-0410">Iron transport</keyword>
<evidence type="ECO:0000256" key="5">
    <source>
        <dbReference type="ARBA" id="ARBA00022692"/>
    </source>
</evidence>
<feature type="domain" description="Secretin/TonB short N-terminal" evidence="12">
    <location>
        <begin position="56"/>
        <end position="107"/>
    </location>
</feature>
<comment type="subcellular location">
    <subcellularLocation>
        <location evidence="1 10">Cell outer membrane</location>
        <topology evidence="1 10">Multi-pass membrane protein</topology>
    </subcellularLocation>
</comment>
<dbReference type="GO" id="GO:0006826">
    <property type="term" value="P:iron ion transport"/>
    <property type="evidence" value="ECO:0007669"/>
    <property type="project" value="UniProtKB-KW"/>
</dbReference>
<dbReference type="Pfam" id="PF07715">
    <property type="entry name" value="Plug"/>
    <property type="match status" value="1"/>
</dbReference>
<dbReference type="AlphaFoldDB" id="A0A4S2B1Y0"/>
<sequence length="1089" mass="121884">MKRRSHLNVVLPRWLFLLFGMVWVFAVSAQDAKISINVNKQPLAQVLSELERQTNYKFFYSNELVAGVALVTIKVANKPLSSVLQRILPERNLTYKIEGRHIILSGTVSKVTDENKKEPSAQTITIRGRVTDSAGEPLIGVSVKSGATGVITDIDGGYSMNVTQGAQLSFSYIGYATVTQKAVESKNLDIIMTEDVKLLNEVVVIGYGTMDKKELTSAISHVSEKDFLNISSSDPARLIQGKVSGVSIVNVSAADPNASSNIQVRGVASRQAGLGPLIVIDGVPGGSMNNVNPNDIASFDVLKDGAASAIYGTRGANGVILITTKKGSKDGAVHTTYTTTLSWDKMKNELDMMDADDYRRIRLAWGDLGNDLGGNYDWLDGVSQTGFAHKHTLSFSGGNERTNYRVSVDYRDASGIDRRSMREEYGGRASINHTTKGGLFNFTANLAPRIIYSDLADWGVFSNAIEVNPTTPLMDLRNPTRYYNFKGQTATYNPVERQELEKKHCDTKLLDWDATARLNLLPLLAKSKECPVMLNTQITFADRQYVYDNSEFIPSTSTTAINSGFDGSAKRVSDTDRQYMTEWITNLSAKFGQHNVKLMGGYSYTYSHQSGHSAENRNFPNDGLGSDNLGSGDYAKDEGVLGMDSYRKDSKLIAYFGRVSYDWDGRYLVTASIRHEGSSKFGSNHKWGNFPAVSAGWRVSQEKFMESTQGWLDDLKIRGDYGETGNQDFDSYQSIPAMKGWGDYFINGKFMQVWGSESNVNPDLHWEKAKNWNIGVDFSMFKRRIAGSFNYFNRRSNDLLGTYTVSIPPYLHETTVVNVGSMSNQGFEFELSFIPVQTRNFTYNFNVVGSTIKNKFINFSNSQYVGQDYYYECWTEAPYAGYTLQRIEVGQPVGNFYMLRYAGINEKGEWMVYDKEGDIIELGLADENDRAIVGNGLPKFNLSTTHTFRYRNFDLSLFFRGAFGFDLFNIHDFYYGTRKFNGNLLKKAYGKNFDINPTSPHAATDYFLERGDYFKLEQLTLGYTLKTPHWRFMDGLRIYGSMNNVFTLTRFSGVDPSTYNVNGLTPGAIGSRGYYPSSRQFILGMQVDF</sequence>
<dbReference type="SMART" id="SM00965">
    <property type="entry name" value="STN"/>
    <property type="match status" value="1"/>
</dbReference>
<keyword evidence="4" id="KW-0406">Ion transport</keyword>
<keyword evidence="5 10" id="KW-0812">Transmembrane</keyword>
<dbReference type="Pfam" id="PF00593">
    <property type="entry name" value="TonB_dep_Rec_b-barrel"/>
    <property type="match status" value="1"/>
</dbReference>
<evidence type="ECO:0000256" key="9">
    <source>
        <dbReference type="ARBA" id="ARBA00023237"/>
    </source>
</evidence>
<name>A0A4S2B1Y0_9BACE</name>
<gene>
    <name evidence="13" type="ORF">E5356_03360</name>
</gene>
<dbReference type="RefSeq" id="WP_136013597.1">
    <property type="nucleotide sequence ID" value="NZ_CAJTBC010000005.1"/>
</dbReference>
<dbReference type="InterPro" id="IPR008969">
    <property type="entry name" value="CarboxyPept-like_regulatory"/>
</dbReference>
<dbReference type="InterPro" id="IPR000531">
    <property type="entry name" value="Beta-barrel_TonB"/>
</dbReference>
<accession>A0A4S2B1Y0</accession>
<dbReference type="EMBL" id="SRZA01000005">
    <property type="protein sequence ID" value="TGY07683.1"/>
    <property type="molecule type" value="Genomic_DNA"/>
</dbReference>
<keyword evidence="8 10" id="KW-0472">Membrane</keyword>
<dbReference type="NCBIfam" id="TIGR04056">
    <property type="entry name" value="OMP_RagA_SusC"/>
    <property type="match status" value="1"/>
</dbReference>
<dbReference type="InterPro" id="IPR036942">
    <property type="entry name" value="Beta-barrel_TonB_sf"/>
</dbReference>
<keyword evidence="7 11" id="KW-0798">TonB box</keyword>
<evidence type="ECO:0000313" key="13">
    <source>
        <dbReference type="EMBL" id="TGY07683.1"/>
    </source>
</evidence>
<evidence type="ECO:0000256" key="8">
    <source>
        <dbReference type="ARBA" id="ARBA00023136"/>
    </source>
</evidence>
<dbReference type="InterPro" id="IPR037066">
    <property type="entry name" value="Plug_dom_sf"/>
</dbReference>
<dbReference type="GO" id="GO:0009279">
    <property type="term" value="C:cell outer membrane"/>
    <property type="evidence" value="ECO:0007669"/>
    <property type="project" value="UniProtKB-SubCell"/>
</dbReference>
<dbReference type="Gene3D" id="3.55.50.30">
    <property type="match status" value="1"/>
</dbReference>
<dbReference type="InterPro" id="IPR012910">
    <property type="entry name" value="Plug_dom"/>
</dbReference>
<dbReference type="NCBIfam" id="TIGR04057">
    <property type="entry name" value="SusC_RagA_signa"/>
    <property type="match status" value="1"/>
</dbReference>
<evidence type="ECO:0000256" key="10">
    <source>
        <dbReference type="PROSITE-ProRule" id="PRU01360"/>
    </source>
</evidence>
<dbReference type="SUPFAM" id="SSF56935">
    <property type="entry name" value="Porins"/>
    <property type="match status" value="1"/>
</dbReference>
<keyword evidence="2 10" id="KW-0813">Transport</keyword>
<evidence type="ECO:0000313" key="14">
    <source>
        <dbReference type="Proteomes" id="UP000305751"/>
    </source>
</evidence>
<evidence type="ECO:0000259" key="12">
    <source>
        <dbReference type="SMART" id="SM00965"/>
    </source>
</evidence>
<dbReference type="PROSITE" id="PS52016">
    <property type="entry name" value="TONB_DEPENDENT_REC_3"/>
    <property type="match status" value="1"/>
</dbReference>
<keyword evidence="14" id="KW-1185">Reference proteome</keyword>
<evidence type="ECO:0000256" key="4">
    <source>
        <dbReference type="ARBA" id="ARBA00022496"/>
    </source>
</evidence>
<dbReference type="SUPFAM" id="SSF49464">
    <property type="entry name" value="Carboxypeptidase regulatory domain-like"/>
    <property type="match status" value="1"/>
</dbReference>
<evidence type="ECO:0000256" key="7">
    <source>
        <dbReference type="ARBA" id="ARBA00023077"/>
    </source>
</evidence>
<reference evidence="13 14" key="1">
    <citation type="submission" date="2019-04" db="EMBL/GenBank/DDBJ databases">
        <title>Microbes associate with the intestines of laboratory mice.</title>
        <authorList>
            <person name="Navarre W."/>
            <person name="Wong E."/>
            <person name="Huang K."/>
            <person name="Tropini C."/>
            <person name="Ng K."/>
            <person name="Yu B."/>
        </authorList>
    </citation>
    <scope>NUCLEOTIDE SEQUENCE [LARGE SCALE GENOMIC DNA]</scope>
    <source>
        <strain evidence="13 14">NM70_E10</strain>
    </source>
</reference>
<evidence type="ECO:0000256" key="11">
    <source>
        <dbReference type="RuleBase" id="RU003357"/>
    </source>
</evidence>
<dbReference type="InterPro" id="IPR023997">
    <property type="entry name" value="TonB-dep_OMP_SusC/RagA_CS"/>
</dbReference>
<protein>
    <submittedName>
        <fullName evidence="13">SusC/RagA family TonB-linked outer membrane protein</fullName>
    </submittedName>
</protein>
<organism evidence="13 14">
    <name type="scientific">Bacteroides acidifaciens</name>
    <dbReference type="NCBI Taxonomy" id="85831"/>
    <lineage>
        <taxon>Bacteria</taxon>
        <taxon>Pseudomonadati</taxon>
        <taxon>Bacteroidota</taxon>
        <taxon>Bacteroidia</taxon>
        <taxon>Bacteroidales</taxon>
        <taxon>Bacteroidaceae</taxon>
        <taxon>Bacteroides</taxon>
    </lineage>
</organism>
<keyword evidence="3 10" id="KW-1134">Transmembrane beta strand</keyword>
<dbReference type="Pfam" id="PF07660">
    <property type="entry name" value="STN"/>
    <property type="match status" value="1"/>
</dbReference>
<dbReference type="InterPro" id="IPR023996">
    <property type="entry name" value="TonB-dep_OMP_SusC/RagA"/>
</dbReference>
<keyword evidence="9 10" id="KW-0998">Cell outer membrane</keyword>
<evidence type="ECO:0000256" key="1">
    <source>
        <dbReference type="ARBA" id="ARBA00004571"/>
    </source>
</evidence>